<dbReference type="PANTHER" id="PTHR31391">
    <property type="entry name" value="B3 DOMAIN-CONTAINING PROTEIN OS11G0197600-RELATED"/>
    <property type="match status" value="1"/>
</dbReference>
<dbReference type="PANTHER" id="PTHR31391:SF90">
    <property type="entry name" value="TF-B3 DOMAIN-CONTAINING PROTEIN"/>
    <property type="match status" value="1"/>
</dbReference>
<keyword evidence="9" id="KW-1185">Reference proteome</keyword>
<dbReference type="Proteomes" id="UP000324705">
    <property type="component" value="Chromosome 6B"/>
</dbReference>
<evidence type="ECO:0000256" key="4">
    <source>
        <dbReference type="ARBA" id="ARBA00023163"/>
    </source>
</evidence>
<dbReference type="AlphaFoldDB" id="A0A9R0YWE7"/>
<dbReference type="SUPFAM" id="SSF101936">
    <property type="entry name" value="DNA-binding pseudobarrel domain"/>
    <property type="match status" value="3"/>
</dbReference>
<feature type="domain" description="TF-B3" evidence="7">
    <location>
        <begin position="168"/>
        <end position="263"/>
    </location>
</feature>
<evidence type="ECO:0000313" key="9">
    <source>
        <dbReference type="Proteomes" id="UP000324705"/>
    </source>
</evidence>
<dbReference type="InterPro" id="IPR044837">
    <property type="entry name" value="REM16-like"/>
</dbReference>
<evidence type="ECO:0000256" key="2">
    <source>
        <dbReference type="ARBA" id="ARBA00023015"/>
    </source>
</evidence>
<dbReference type="PROSITE" id="PS50863">
    <property type="entry name" value="B3"/>
    <property type="match status" value="3"/>
</dbReference>
<keyword evidence="3" id="KW-0238">DNA-binding</keyword>
<dbReference type="Gene3D" id="2.40.330.10">
    <property type="entry name" value="DNA-binding pseudobarrel domain"/>
    <property type="match status" value="3"/>
</dbReference>
<dbReference type="GO" id="GO:0005634">
    <property type="term" value="C:nucleus"/>
    <property type="evidence" value="ECO:0007669"/>
    <property type="project" value="UniProtKB-SubCell"/>
</dbReference>
<dbReference type="InterPro" id="IPR003340">
    <property type="entry name" value="B3_DNA-bd"/>
</dbReference>
<organism evidence="8 9">
    <name type="scientific">Triticum turgidum subsp. durum</name>
    <name type="common">Durum wheat</name>
    <name type="synonym">Triticum durum</name>
    <dbReference type="NCBI Taxonomy" id="4567"/>
    <lineage>
        <taxon>Eukaryota</taxon>
        <taxon>Viridiplantae</taxon>
        <taxon>Streptophyta</taxon>
        <taxon>Embryophyta</taxon>
        <taxon>Tracheophyta</taxon>
        <taxon>Spermatophyta</taxon>
        <taxon>Magnoliopsida</taxon>
        <taxon>Liliopsida</taxon>
        <taxon>Poales</taxon>
        <taxon>Poaceae</taxon>
        <taxon>BOP clade</taxon>
        <taxon>Pooideae</taxon>
        <taxon>Triticodae</taxon>
        <taxon>Triticeae</taxon>
        <taxon>Triticinae</taxon>
        <taxon>Triticum</taxon>
    </lineage>
</organism>
<comment type="subcellular location">
    <subcellularLocation>
        <location evidence="1">Nucleus</location>
    </subcellularLocation>
</comment>
<feature type="compositionally biased region" description="Low complexity" evidence="6">
    <location>
        <begin position="327"/>
        <end position="340"/>
    </location>
</feature>
<reference evidence="8 9" key="1">
    <citation type="submission" date="2017-09" db="EMBL/GenBank/DDBJ databases">
        <authorList>
            <consortium name="International Durum Wheat Genome Sequencing Consortium (IDWGSC)"/>
            <person name="Milanesi L."/>
        </authorList>
    </citation>
    <scope>NUCLEOTIDE SEQUENCE [LARGE SCALE GENOMIC DNA]</scope>
    <source>
        <strain evidence="9">cv. Svevo</strain>
    </source>
</reference>
<keyword evidence="4" id="KW-0804">Transcription</keyword>
<dbReference type="GO" id="GO:0003677">
    <property type="term" value="F:DNA binding"/>
    <property type="evidence" value="ECO:0007669"/>
    <property type="project" value="UniProtKB-KW"/>
</dbReference>
<evidence type="ECO:0000259" key="7">
    <source>
        <dbReference type="PROSITE" id="PS50863"/>
    </source>
</evidence>
<feature type="domain" description="TF-B3" evidence="7">
    <location>
        <begin position="23"/>
        <end position="116"/>
    </location>
</feature>
<keyword evidence="5" id="KW-0539">Nucleus</keyword>
<protein>
    <recommendedName>
        <fullName evidence="7">TF-B3 domain-containing protein</fullName>
    </recommendedName>
</protein>
<feature type="region of interest" description="Disordered" evidence="6">
    <location>
        <begin position="327"/>
        <end position="379"/>
    </location>
</feature>
<evidence type="ECO:0000256" key="5">
    <source>
        <dbReference type="ARBA" id="ARBA00023242"/>
    </source>
</evidence>
<gene>
    <name evidence="8" type="ORF">TRITD_6Bv1G213660</name>
</gene>
<dbReference type="Gramene" id="TRITD6Bv1G213660.1">
    <property type="protein sequence ID" value="TRITD6Bv1G213660.1"/>
    <property type="gene ID" value="TRITD6Bv1G213660"/>
</dbReference>
<evidence type="ECO:0000313" key="8">
    <source>
        <dbReference type="EMBL" id="VAI62615.1"/>
    </source>
</evidence>
<dbReference type="OMA" id="CEIWDEH"/>
<evidence type="ECO:0000256" key="6">
    <source>
        <dbReference type="SAM" id="MobiDB-lite"/>
    </source>
</evidence>
<dbReference type="CDD" id="cd10017">
    <property type="entry name" value="B3_DNA"/>
    <property type="match status" value="3"/>
</dbReference>
<feature type="domain" description="TF-B3" evidence="7">
    <location>
        <begin position="411"/>
        <end position="504"/>
    </location>
</feature>
<keyword evidence="2" id="KW-0805">Transcription regulation</keyword>
<dbReference type="Pfam" id="PF02362">
    <property type="entry name" value="B3"/>
    <property type="match status" value="3"/>
</dbReference>
<dbReference type="SMART" id="SM01019">
    <property type="entry name" value="B3"/>
    <property type="match status" value="3"/>
</dbReference>
<evidence type="ECO:0000256" key="1">
    <source>
        <dbReference type="ARBA" id="ARBA00004123"/>
    </source>
</evidence>
<evidence type="ECO:0000256" key="3">
    <source>
        <dbReference type="ARBA" id="ARBA00023125"/>
    </source>
</evidence>
<dbReference type="InterPro" id="IPR015300">
    <property type="entry name" value="DNA-bd_pseudobarrel_sf"/>
</dbReference>
<sequence>MSPSCGRCTQRDEYNYKNLEDENKHFLVLMLGDFQQQTIIPKEWVRCLKSEIPDEINLETRNRVSYTIKVAKYREKHVLTVGWPQFVENFLLQLGDSLLFRYNGDSLFSIVIFDKLGREKASSVLVDPFPPQVQGRRNEIRSARKMNMLCETCEIWDEHHYMNLDDEKKYFLMRMMGDFQDKMIIQKEFVQRFKGEIPGEIELETKNKCRYIIKVIKNQEEQLVLAAGWGSFVQKFSLEMGDRIILFGYNGNSRFSVIILDQLGREKASSVVDPLPPRALERHTNDAETVSQHPSDGPVDCSPPLMLMPPPAHFDVQPQQQAMLMQPPLNHSSSSKSSAGEGDGSFSSHDHVRNALGFRRVVRRNPTSSQKQQEKDGYITTDKTKLTSAQEQQVKDMVRTIRSRRSGITIFVALIGKANVRPTFSLTVPITYGEEHFGDGKVICLQLGEKKWNASFSSSRNDYRIERGWSKFVKDNCLNIGDICLFEPLSNQGSTMEVHIIHVNNGN</sequence>
<proteinExistence type="predicted"/>
<name>A0A9R0YWE7_TRITD</name>
<dbReference type="EMBL" id="LT934122">
    <property type="protein sequence ID" value="VAI62615.1"/>
    <property type="molecule type" value="Genomic_DNA"/>
</dbReference>
<accession>A0A9R0YWE7</accession>